<dbReference type="InParanoid" id="A0A5E4FKU2"/>
<dbReference type="Gramene" id="VVA28667">
    <property type="protein sequence ID" value="VVA28667"/>
    <property type="gene ID" value="Prudul26B035347"/>
</dbReference>
<gene>
    <name evidence="1" type="ORF">ALMOND_2B035347</name>
</gene>
<accession>A0A5E4FKU2</accession>
<evidence type="ECO:0000313" key="1">
    <source>
        <dbReference type="EMBL" id="VVA28667.1"/>
    </source>
</evidence>
<dbReference type="EMBL" id="CABIKO010000147">
    <property type="protein sequence ID" value="VVA28667.1"/>
    <property type="molecule type" value="Genomic_DNA"/>
</dbReference>
<dbReference type="AlphaFoldDB" id="A0A5E4FKU2"/>
<sequence length="320" mass="36218">MEGYMTLEAGSAGFQDSMQAATSVPESECKKGLLASPSTRVQRKTLETHLALSAVVGGRIGVSGEVVGENRNLYQQTLLRLIHLYHQTQTQQPRLPQPQTVELLLADLDSDVDVIYYRDKGSSTSKPKGSRRPQPLKFHRRGSWKISSRCHPRKYPRVAIHSMPKADDEAPEKMEVATKLDHGLSRYFLVKIQNRKVPDKTSYLQLVENFFNEIKPICWIVANCHGKAKLIVRWWFNFEVLESYEEEGERKLGLGVVDGSGVAERNSTDEEEAKEISALLYYICWDDVVTLTFMGDEELVDSTVKVLLIHECIFDSAKKS</sequence>
<reference evidence="2" key="1">
    <citation type="journal article" date="2020" name="Plant J.">
        <title>Transposons played a major role in the diversification between the closely related almond and peach genomes: results from the almond genome sequence.</title>
        <authorList>
            <person name="Alioto T."/>
            <person name="Alexiou K.G."/>
            <person name="Bardil A."/>
            <person name="Barteri F."/>
            <person name="Castanera R."/>
            <person name="Cruz F."/>
            <person name="Dhingra A."/>
            <person name="Duval H."/>
            <person name="Fernandez I Marti A."/>
            <person name="Frias L."/>
            <person name="Galan B."/>
            <person name="Garcia J.L."/>
            <person name="Howad W."/>
            <person name="Gomez-Garrido J."/>
            <person name="Gut M."/>
            <person name="Julca I."/>
            <person name="Morata J."/>
            <person name="Puigdomenech P."/>
            <person name="Ribeca P."/>
            <person name="Rubio Cabetas M.J."/>
            <person name="Vlasova A."/>
            <person name="Wirthensohn M."/>
            <person name="Garcia-Mas J."/>
            <person name="Gabaldon T."/>
            <person name="Casacuberta J.M."/>
            <person name="Arus P."/>
        </authorList>
    </citation>
    <scope>NUCLEOTIDE SEQUENCE [LARGE SCALE GENOMIC DNA]</scope>
    <source>
        <strain evidence="2">cv. Texas</strain>
    </source>
</reference>
<evidence type="ECO:0000313" key="2">
    <source>
        <dbReference type="Proteomes" id="UP000327085"/>
    </source>
</evidence>
<proteinExistence type="predicted"/>
<name>A0A5E4FKU2_PRUDU</name>
<dbReference type="Proteomes" id="UP000327085">
    <property type="component" value="Chromosome 1"/>
</dbReference>
<protein>
    <submittedName>
        <fullName evidence="1">Uncharacterized protein</fullName>
    </submittedName>
</protein>
<organism evidence="1 2">
    <name type="scientific">Prunus dulcis</name>
    <name type="common">Almond</name>
    <name type="synonym">Amygdalus dulcis</name>
    <dbReference type="NCBI Taxonomy" id="3755"/>
    <lineage>
        <taxon>Eukaryota</taxon>
        <taxon>Viridiplantae</taxon>
        <taxon>Streptophyta</taxon>
        <taxon>Embryophyta</taxon>
        <taxon>Tracheophyta</taxon>
        <taxon>Spermatophyta</taxon>
        <taxon>Magnoliopsida</taxon>
        <taxon>eudicotyledons</taxon>
        <taxon>Gunneridae</taxon>
        <taxon>Pentapetalae</taxon>
        <taxon>rosids</taxon>
        <taxon>fabids</taxon>
        <taxon>Rosales</taxon>
        <taxon>Rosaceae</taxon>
        <taxon>Amygdaloideae</taxon>
        <taxon>Amygdaleae</taxon>
        <taxon>Prunus</taxon>
    </lineage>
</organism>